<proteinExistence type="predicted"/>
<dbReference type="Proteomes" id="UP000218543">
    <property type="component" value="Unassembled WGS sequence"/>
</dbReference>
<accession>A0A1Y2XHM9</accession>
<dbReference type="EMBL" id="AASEPP010000063">
    <property type="protein sequence ID" value="EFC2248937.1"/>
    <property type="molecule type" value="Genomic_DNA"/>
</dbReference>
<name>A0A1Y2XHM9_ECOLX</name>
<reference evidence="3 4" key="1">
    <citation type="submission" date="2016-12" db="EMBL/GenBank/DDBJ databases">
        <title>Real-Time Genomic Investigation Underlying the Public Health Response to a Shiga Toxin-Producing Escherichia Coli O26:H11 Outbreak in a Nursery.</title>
        <authorList>
            <person name="Ferdous M."/>
            <person name="Moran-Gilad J."/>
            <person name="Rossen J.W."/>
            <person name="Gdalevich M."/>
        </authorList>
    </citation>
    <scope>NUCLEOTIDE SEQUENCE [LARGE SCALE GENOMIC DNA]</scope>
    <source>
        <strain evidence="3 4">STEC 514-2</strain>
    </source>
</reference>
<dbReference type="AlphaFoldDB" id="A0A1Y2XHM9"/>
<sequence>MKKHLLLLIKLLLISIATCSIGIVVSIWLIAREPIPSEVYVKYGIIGAVVGLWGGAGIWLQLYLQMRRYYRK</sequence>
<evidence type="ECO:0000256" key="1">
    <source>
        <dbReference type="SAM" id="Phobius"/>
    </source>
</evidence>
<keyword evidence="1" id="KW-1133">Transmembrane helix</keyword>
<keyword evidence="1" id="KW-0812">Transmembrane</keyword>
<evidence type="ECO:0000313" key="3">
    <source>
        <dbReference type="EMBL" id="PAU10735.1"/>
    </source>
</evidence>
<evidence type="ECO:0000313" key="4">
    <source>
        <dbReference type="Proteomes" id="UP000218543"/>
    </source>
</evidence>
<comment type="caution">
    <text evidence="3">The sequence shown here is derived from an EMBL/GenBank/DDBJ whole genome shotgun (WGS) entry which is preliminary data.</text>
</comment>
<evidence type="ECO:0000313" key="5">
    <source>
        <dbReference type="Proteomes" id="UP000531916"/>
    </source>
</evidence>
<organism evidence="3 4">
    <name type="scientific">Escherichia coli</name>
    <dbReference type="NCBI Taxonomy" id="562"/>
    <lineage>
        <taxon>Bacteria</taxon>
        <taxon>Pseudomonadati</taxon>
        <taxon>Pseudomonadota</taxon>
        <taxon>Gammaproteobacteria</taxon>
        <taxon>Enterobacterales</taxon>
        <taxon>Enterobacteriaceae</taxon>
        <taxon>Escherichia</taxon>
    </lineage>
</organism>
<dbReference type="Proteomes" id="UP000531916">
    <property type="component" value="Unassembled WGS sequence"/>
</dbReference>
<protein>
    <submittedName>
        <fullName evidence="3">Uncharacterized protein</fullName>
    </submittedName>
</protein>
<keyword evidence="1" id="KW-0472">Membrane</keyword>
<reference evidence="2 5" key="2">
    <citation type="submission" date="2019-04" db="EMBL/GenBank/DDBJ databases">
        <authorList>
            <consortium name="NARMS: The National Antimicrobial Resistance Monitoring System"/>
        </authorList>
    </citation>
    <scope>NUCLEOTIDE SEQUENCE [LARGE SCALE GENOMIC DNA]</scope>
    <source>
        <strain evidence="2 5">FSIS11919500</strain>
    </source>
</reference>
<feature type="transmembrane region" description="Helical" evidence="1">
    <location>
        <begin position="7"/>
        <end position="31"/>
    </location>
</feature>
<gene>
    <name evidence="3" type="ORF">BTQ06_27980</name>
    <name evidence="2" type="ORF">E5H86_24705</name>
</gene>
<dbReference type="EMBL" id="MRVZ01000176">
    <property type="protein sequence ID" value="PAU10735.1"/>
    <property type="molecule type" value="Genomic_DNA"/>
</dbReference>
<evidence type="ECO:0000313" key="2">
    <source>
        <dbReference type="EMBL" id="EFC2248937.1"/>
    </source>
</evidence>
<feature type="transmembrane region" description="Helical" evidence="1">
    <location>
        <begin position="43"/>
        <end position="64"/>
    </location>
</feature>